<dbReference type="KEGG" id="vg:26622906"/>
<accession>A0A0G2SS72</accession>
<reference evidence="1 2" key="1">
    <citation type="submission" date="2015-03" db="EMBL/GenBank/DDBJ databases">
        <authorList>
            <person name="Melo L.D.R."/>
            <person name="Veiga P."/>
            <person name="Cerca N."/>
            <person name="Kropinski A.M."/>
            <person name="Azeredo J."/>
            <person name="Almeida C."/>
            <person name="Sillankorva S."/>
        </authorList>
    </citation>
    <scope>NUCLEOTIDE SEQUENCE [LARGE SCALE GENOMIC DNA]</scope>
</reference>
<dbReference type="RefSeq" id="YP_009195525.1">
    <property type="nucleotide sequence ID" value="NC_028762.1"/>
</dbReference>
<evidence type="ECO:0000313" key="2">
    <source>
        <dbReference type="Proteomes" id="UP000202749"/>
    </source>
</evidence>
<sequence length="73" mass="8442">MYIAFHIISVSSDHYTFCKNVEFTEQGMNVLFDTLFKGSDVPGEIFYEPSESLSVSESKMIEEVINRLYDAEY</sequence>
<name>A0A0G2SS72_9CAUD</name>
<gene>
    <name evidence="1" type="ORF">Pm5461_104</name>
</gene>
<dbReference type="OrthoDB" id="41596at10239"/>
<evidence type="ECO:0000313" key="1">
    <source>
        <dbReference type="EMBL" id="AKA61969.1"/>
    </source>
</evidence>
<organism evidence="1 2">
    <name type="scientific">Proteus phage vB_PmiM_Pm5461</name>
    <dbReference type="NCBI Taxonomy" id="1636250"/>
    <lineage>
        <taxon>Viruses</taxon>
        <taxon>Duplodnaviria</taxon>
        <taxon>Heunggongvirae</taxon>
        <taxon>Uroviricota</taxon>
        <taxon>Caudoviricetes</taxon>
        <taxon>Pantevenvirales</taxon>
        <taxon>Straboviridae</taxon>
        <taxon>Bragavirus</taxon>
        <taxon>Bragavirus pm5461</taxon>
    </lineage>
</organism>
<protein>
    <submittedName>
        <fullName evidence="1">Uncharacterized protein</fullName>
    </submittedName>
</protein>
<dbReference type="Proteomes" id="UP000202749">
    <property type="component" value="Segment"/>
</dbReference>
<dbReference type="EMBL" id="KP890823">
    <property type="protein sequence ID" value="AKA61969.1"/>
    <property type="molecule type" value="Genomic_DNA"/>
</dbReference>
<proteinExistence type="predicted"/>
<dbReference type="GeneID" id="26622906"/>
<keyword evidence="2" id="KW-1185">Reference proteome</keyword>